<keyword evidence="8" id="KW-0131">Cell cycle</keyword>
<evidence type="ECO:0000259" key="7">
    <source>
        <dbReference type="Pfam" id="PF13491"/>
    </source>
</evidence>
<keyword evidence="8" id="KW-0132">Cell division</keyword>
<evidence type="ECO:0000256" key="4">
    <source>
        <dbReference type="ARBA" id="ARBA00022989"/>
    </source>
</evidence>
<evidence type="ECO:0000313" key="9">
    <source>
        <dbReference type="Proteomes" id="UP000250223"/>
    </source>
</evidence>
<evidence type="ECO:0000313" key="8">
    <source>
        <dbReference type="EMBL" id="SQB33343.1"/>
    </source>
</evidence>
<keyword evidence="3 6" id="KW-0812">Transmembrane</keyword>
<sequence length="191" mass="21672">MAKRKKQNKNQNTVKLDAEIKGILFITIGVLALISVMSSSNSGIIGKMSKRILIFIFGLGAFIFPFFIIFIGICLIIKKGKVTYSGKFYGIVLFIFNTLFCLHMGDIITNGIDRSFLEGILDIYNSEFFLHGGVISYLVDIPLYKLFGKWGAFVIFISIYIISFLLISQISLYSIISKLKVKKEKRRKEKI</sequence>
<feature type="transmembrane region" description="Helical" evidence="6">
    <location>
        <begin position="88"/>
        <end position="108"/>
    </location>
</feature>
<feature type="transmembrane region" description="Helical" evidence="6">
    <location>
        <begin position="20"/>
        <end position="40"/>
    </location>
</feature>
<dbReference type="InterPro" id="IPR025199">
    <property type="entry name" value="FtsK_4TM"/>
</dbReference>
<dbReference type="Proteomes" id="UP000250223">
    <property type="component" value="Unassembled WGS sequence"/>
</dbReference>
<dbReference type="EMBL" id="UAWC01000001">
    <property type="protein sequence ID" value="SQB33343.1"/>
    <property type="molecule type" value="Genomic_DNA"/>
</dbReference>
<evidence type="ECO:0000256" key="6">
    <source>
        <dbReference type="SAM" id="Phobius"/>
    </source>
</evidence>
<evidence type="ECO:0000256" key="3">
    <source>
        <dbReference type="ARBA" id="ARBA00022692"/>
    </source>
</evidence>
<gene>
    <name evidence="8" type="primary">ftsK_2</name>
    <name evidence="8" type="ORF">NCTC13028_00336</name>
</gene>
<dbReference type="Pfam" id="PF13491">
    <property type="entry name" value="FtsK_4TM"/>
    <property type="match status" value="1"/>
</dbReference>
<keyword evidence="5 6" id="KW-0472">Membrane</keyword>
<dbReference type="GO" id="GO:0051301">
    <property type="term" value="P:cell division"/>
    <property type="evidence" value="ECO:0007669"/>
    <property type="project" value="UniProtKB-KW"/>
</dbReference>
<evidence type="ECO:0000256" key="2">
    <source>
        <dbReference type="ARBA" id="ARBA00022475"/>
    </source>
</evidence>
<dbReference type="AlphaFoldDB" id="A0A2X2W6S6"/>
<keyword evidence="2" id="KW-1003">Cell membrane</keyword>
<name>A0A2X2W6S6_CLOCO</name>
<evidence type="ECO:0000256" key="5">
    <source>
        <dbReference type="ARBA" id="ARBA00023136"/>
    </source>
</evidence>
<organism evidence="8 9">
    <name type="scientific">Clostridium cochlearium</name>
    <dbReference type="NCBI Taxonomy" id="1494"/>
    <lineage>
        <taxon>Bacteria</taxon>
        <taxon>Bacillati</taxon>
        <taxon>Bacillota</taxon>
        <taxon>Clostridia</taxon>
        <taxon>Eubacteriales</taxon>
        <taxon>Clostridiaceae</taxon>
        <taxon>Clostridium</taxon>
    </lineage>
</organism>
<feature type="domain" description="DNA translocase FtsK 4TM region" evidence="7">
    <location>
        <begin position="43"/>
        <end position="179"/>
    </location>
</feature>
<evidence type="ECO:0000256" key="1">
    <source>
        <dbReference type="ARBA" id="ARBA00004651"/>
    </source>
</evidence>
<protein>
    <submittedName>
        <fullName evidence="8">Cell division protein ftsK</fullName>
    </submittedName>
</protein>
<feature type="transmembrane region" description="Helical" evidence="6">
    <location>
        <begin position="150"/>
        <end position="176"/>
    </location>
</feature>
<keyword evidence="4 6" id="KW-1133">Transmembrane helix</keyword>
<dbReference type="GO" id="GO:0005886">
    <property type="term" value="C:plasma membrane"/>
    <property type="evidence" value="ECO:0007669"/>
    <property type="project" value="UniProtKB-SubCell"/>
</dbReference>
<comment type="subcellular location">
    <subcellularLocation>
        <location evidence="1">Cell membrane</location>
        <topology evidence="1">Multi-pass membrane protein</topology>
    </subcellularLocation>
</comment>
<accession>A0A2X2W6S6</accession>
<reference evidence="8 9" key="1">
    <citation type="submission" date="2018-06" db="EMBL/GenBank/DDBJ databases">
        <authorList>
            <consortium name="Pathogen Informatics"/>
            <person name="Doyle S."/>
        </authorList>
    </citation>
    <scope>NUCLEOTIDE SEQUENCE [LARGE SCALE GENOMIC DNA]</scope>
    <source>
        <strain evidence="8 9">NCTC13028</strain>
    </source>
</reference>
<feature type="transmembrane region" description="Helical" evidence="6">
    <location>
        <begin position="52"/>
        <end position="76"/>
    </location>
</feature>
<proteinExistence type="predicted"/>